<dbReference type="EMBL" id="LR798352">
    <property type="protein sequence ID" value="CAB5226125.1"/>
    <property type="molecule type" value="Genomic_DNA"/>
</dbReference>
<evidence type="ECO:0000313" key="1">
    <source>
        <dbReference type="EMBL" id="CAB5226125.1"/>
    </source>
</evidence>
<sequence length="69" mass="7924">MHQLITLTHPMKCAITGILIDKGEQAYYSHETKNCIHPLEYESNMSKAKIGDPKTYFSRLSKLNTKNLK</sequence>
<name>A0A6J7X549_9CAUD</name>
<accession>A0A6J7X549</accession>
<gene>
    <name evidence="1" type="ORF">UFOVP753_50</name>
</gene>
<proteinExistence type="predicted"/>
<protein>
    <submittedName>
        <fullName evidence="1">Uncharacterized protein</fullName>
    </submittedName>
</protein>
<reference evidence="1" key="1">
    <citation type="submission" date="2020-05" db="EMBL/GenBank/DDBJ databases">
        <authorList>
            <person name="Chiriac C."/>
            <person name="Salcher M."/>
            <person name="Ghai R."/>
            <person name="Kavagutti S V."/>
        </authorList>
    </citation>
    <scope>NUCLEOTIDE SEQUENCE</scope>
</reference>
<organism evidence="1">
    <name type="scientific">uncultured Caudovirales phage</name>
    <dbReference type="NCBI Taxonomy" id="2100421"/>
    <lineage>
        <taxon>Viruses</taxon>
        <taxon>Duplodnaviria</taxon>
        <taxon>Heunggongvirae</taxon>
        <taxon>Uroviricota</taxon>
        <taxon>Caudoviricetes</taxon>
        <taxon>Peduoviridae</taxon>
        <taxon>Maltschvirus</taxon>
        <taxon>Maltschvirus maltsch</taxon>
    </lineage>
</organism>